<dbReference type="Gene3D" id="3.90.79.10">
    <property type="entry name" value="Nucleoside Triphosphate Pyrophosphohydrolase"/>
    <property type="match status" value="1"/>
</dbReference>
<evidence type="ECO:0000256" key="1">
    <source>
        <dbReference type="ARBA" id="ARBA00001946"/>
    </source>
</evidence>
<dbReference type="PROSITE" id="PS51462">
    <property type="entry name" value="NUDIX"/>
    <property type="match status" value="1"/>
</dbReference>
<dbReference type="PANTHER" id="PTHR43046">
    <property type="entry name" value="GDP-MANNOSE MANNOSYL HYDROLASE"/>
    <property type="match status" value="1"/>
</dbReference>
<dbReference type="SUPFAM" id="SSF55811">
    <property type="entry name" value="Nudix"/>
    <property type="match status" value="1"/>
</dbReference>
<dbReference type="EMBL" id="BCMS01000001">
    <property type="protein sequence ID" value="GAQ21800.1"/>
    <property type="molecule type" value="Genomic_DNA"/>
</dbReference>
<protein>
    <submittedName>
        <fullName evidence="4">MutT/nudix family protein</fullName>
    </submittedName>
</protein>
<dbReference type="InterPro" id="IPR000086">
    <property type="entry name" value="NUDIX_hydrolase_dom"/>
</dbReference>
<dbReference type="AlphaFoldDB" id="A0A100HLR1"/>
<dbReference type="Pfam" id="PF00293">
    <property type="entry name" value="NUDIX"/>
    <property type="match status" value="1"/>
</dbReference>
<comment type="caution">
    <text evidence="4">The sequence shown here is derived from an EMBL/GenBank/DDBJ whole genome shotgun (WGS) entry which is preliminary data.</text>
</comment>
<evidence type="ECO:0000259" key="3">
    <source>
        <dbReference type="PROSITE" id="PS51462"/>
    </source>
</evidence>
<organism evidence="4 5">
    <name type="scientific">Deinococcus grandis</name>
    <dbReference type="NCBI Taxonomy" id="57498"/>
    <lineage>
        <taxon>Bacteria</taxon>
        <taxon>Thermotogati</taxon>
        <taxon>Deinococcota</taxon>
        <taxon>Deinococci</taxon>
        <taxon>Deinococcales</taxon>
        <taxon>Deinococcaceae</taxon>
        <taxon>Deinococcus</taxon>
    </lineage>
</organism>
<evidence type="ECO:0000313" key="5">
    <source>
        <dbReference type="Proteomes" id="UP000056209"/>
    </source>
</evidence>
<dbReference type="InterPro" id="IPR015797">
    <property type="entry name" value="NUDIX_hydrolase-like_dom_sf"/>
</dbReference>
<dbReference type="Proteomes" id="UP000056209">
    <property type="component" value="Unassembled WGS sequence"/>
</dbReference>
<accession>A0A100HLR1</accession>
<dbReference type="PANTHER" id="PTHR43046:SF16">
    <property type="entry name" value="ADP-RIBOSE PYROPHOSPHATASE YJHB-RELATED"/>
    <property type="match status" value="1"/>
</dbReference>
<sequence>MTDIRLPLGGVKFSVRAVILCTRGDTLLTNCGPGEHGSGFHFLPGGAVRTDEAAAQAAAREWHEETGLTADALRLVGVVESFFGPPGRREHEIGFCYHLPAPPDLPDGTFTVQDNPDVQCQWVPFDRIEATPVYPLVIRDLLRVPPGEVRHILNREA</sequence>
<comment type="cofactor">
    <cofactor evidence="1">
        <name>Mg(2+)</name>
        <dbReference type="ChEBI" id="CHEBI:18420"/>
    </cofactor>
</comment>
<gene>
    <name evidence="4" type="ORF">DEIGR_101827</name>
</gene>
<reference evidence="5" key="1">
    <citation type="submission" date="2015-11" db="EMBL/GenBank/DDBJ databases">
        <title>Draft Genome Sequence of the Radioresistant Bacterium Deinococcus grandis, Isolated from Freshwater Fish in Japan.</title>
        <authorList>
            <person name="Satoh K."/>
            <person name="Onodera T."/>
            <person name="Omoso K."/>
            <person name="Takeda-Yano K."/>
            <person name="Katayama T."/>
            <person name="Oono Y."/>
            <person name="Narumi I."/>
        </authorList>
    </citation>
    <scope>NUCLEOTIDE SEQUENCE [LARGE SCALE GENOMIC DNA]</scope>
    <source>
        <strain evidence="5">ATCC 43672</strain>
    </source>
</reference>
<name>A0A100HLR1_9DEIO</name>
<evidence type="ECO:0000313" key="4">
    <source>
        <dbReference type="EMBL" id="GAQ21800.1"/>
    </source>
</evidence>
<keyword evidence="2" id="KW-0378">Hydrolase</keyword>
<keyword evidence="5" id="KW-1185">Reference proteome</keyword>
<proteinExistence type="predicted"/>
<dbReference type="GO" id="GO:0016787">
    <property type="term" value="F:hydrolase activity"/>
    <property type="evidence" value="ECO:0007669"/>
    <property type="project" value="UniProtKB-KW"/>
</dbReference>
<feature type="domain" description="Nudix hydrolase" evidence="3">
    <location>
        <begin position="3"/>
        <end position="146"/>
    </location>
</feature>
<dbReference type="OrthoDB" id="9804442at2"/>
<evidence type="ECO:0000256" key="2">
    <source>
        <dbReference type="ARBA" id="ARBA00022801"/>
    </source>
</evidence>
<dbReference type="RefSeq" id="WP_058976647.1">
    <property type="nucleotide sequence ID" value="NZ_BCMS01000001.1"/>
</dbReference>